<feature type="transmembrane region" description="Helical" evidence="10">
    <location>
        <begin position="218"/>
        <end position="237"/>
    </location>
</feature>
<dbReference type="GO" id="GO:0055085">
    <property type="term" value="P:transmembrane transport"/>
    <property type="evidence" value="ECO:0007669"/>
    <property type="project" value="InterPro"/>
</dbReference>
<dbReference type="GO" id="GO:0005886">
    <property type="term" value="C:plasma membrane"/>
    <property type="evidence" value="ECO:0007669"/>
    <property type="project" value="UniProtKB-SubCell"/>
</dbReference>
<gene>
    <name evidence="10" type="primary">rnfD</name>
    <name evidence="11" type="ORF">HHT355_2083</name>
</gene>
<dbReference type="PANTHER" id="PTHR30578">
    <property type="entry name" value="ELECTRON TRANSPORT COMPLEX PROTEIN RNFD"/>
    <property type="match status" value="1"/>
</dbReference>
<dbReference type="InterPro" id="IPR011303">
    <property type="entry name" value="RnfD_bac"/>
</dbReference>
<reference evidence="11 12" key="1">
    <citation type="submission" date="2015-06" db="EMBL/GenBank/DDBJ databases">
        <authorList>
            <person name="Wibberg Daniel"/>
        </authorList>
    </citation>
    <scope>NUCLEOTIDE SEQUENCE [LARGE SCALE GENOMIC DNA]</scope>
    <source>
        <strain evidence="11 12">T3/55T</strain>
    </source>
</reference>
<keyword evidence="8 10" id="KW-1133">Transmembrane helix</keyword>
<keyword evidence="6 10" id="KW-1278">Translocase</keyword>
<accession>A0A0H5SKG1</accession>
<comment type="function">
    <text evidence="10">Part of a membrane-bound complex that couples electron transfer with translocation of ions across the membrane.</text>
</comment>
<protein>
    <recommendedName>
        <fullName evidence="10">Ion-translocating oxidoreductase complex subunit D</fullName>
        <ecNumber evidence="10">7.-.-.-</ecNumber>
    </recommendedName>
    <alternativeName>
        <fullName evidence="10">Rnf electron transport complex subunit D</fullName>
    </alternativeName>
</protein>
<comment type="subunit">
    <text evidence="10">The complex is composed of six subunits: RnfA, RnfB, RnfC, RnfD, RnfE and RnfG.</text>
</comment>
<keyword evidence="2 10" id="KW-0597">Phosphoprotein</keyword>
<feature type="transmembrane region" description="Helical" evidence="10">
    <location>
        <begin position="275"/>
        <end position="292"/>
    </location>
</feature>
<dbReference type="HAMAP" id="MF_00462">
    <property type="entry name" value="RsxD_RnfD"/>
    <property type="match status" value="1"/>
</dbReference>
<evidence type="ECO:0000256" key="8">
    <source>
        <dbReference type="ARBA" id="ARBA00022989"/>
    </source>
</evidence>
<evidence type="ECO:0000256" key="2">
    <source>
        <dbReference type="ARBA" id="ARBA00022553"/>
    </source>
</evidence>
<keyword evidence="7 10" id="KW-0249">Electron transport</keyword>
<organism evidence="11 12">
    <name type="scientific">Herbinix hemicellulosilytica</name>
    <dbReference type="NCBI Taxonomy" id="1564487"/>
    <lineage>
        <taxon>Bacteria</taxon>
        <taxon>Bacillati</taxon>
        <taxon>Bacillota</taxon>
        <taxon>Clostridia</taxon>
        <taxon>Lachnospirales</taxon>
        <taxon>Lachnospiraceae</taxon>
        <taxon>Herbinix</taxon>
    </lineage>
</organism>
<feature type="modified residue" description="FMN phosphoryl threonine" evidence="10">
    <location>
        <position position="170"/>
    </location>
</feature>
<keyword evidence="3 10" id="KW-0285">Flavoprotein</keyword>
<feature type="transmembrane region" description="Helical" evidence="10">
    <location>
        <begin position="243"/>
        <end position="263"/>
    </location>
</feature>
<dbReference type="EMBL" id="CVTD020000024">
    <property type="protein sequence ID" value="CRZ35281.1"/>
    <property type="molecule type" value="Genomic_DNA"/>
</dbReference>
<comment type="caution">
    <text evidence="10">Lacks conserved residue(s) required for the propagation of feature annotation.</text>
</comment>
<comment type="cofactor">
    <cofactor evidence="10">
        <name>FMN</name>
        <dbReference type="ChEBI" id="CHEBI:58210"/>
    </cofactor>
</comment>
<evidence type="ECO:0000256" key="9">
    <source>
        <dbReference type="ARBA" id="ARBA00023136"/>
    </source>
</evidence>
<evidence type="ECO:0000256" key="4">
    <source>
        <dbReference type="ARBA" id="ARBA00022643"/>
    </source>
</evidence>
<keyword evidence="9 10" id="KW-0472">Membrane</keyword>
<keyword evidence="1 10" id="KW-0813">Transport</keyword>
<proteinExistence type="inferred from homology"/>
<keyword evidence="10" id="KW-1003">Cell membrane</keyword>
<dbReference type="EC" id="7.-.-.-" evidence="10"/>
<keyword evidence="4 10" id="KW-0288">FMN</keyword>
<evidence type="ECO:0000256" key="10">
    <source>
        <dbReference type="HAMAP-Rule" id="MF_00462"/>
    </source>
</evidence>
<keyword evidence="12" id="KW-1185">Reference proteome</keyword>
<evidence type="ECO:0000313" key="11">
    <source>
        <dbReference type="EMBL" id="CRZ35281.1"/>
    </source>
</evidence>
<evidence type="ECO:0000256" key="3">
    <source>
        <dbReference type="ARBA" id="ARBA00022630"/>
    </source>
</evidence>
<dbReference type="NCBIfam" id="TIGR01946">
    <property type="entry name" value="rnfD"/>
    <property type="match status" value="1"/>
</dbReference>
<keyword evidence="5 10" id="KW-0812">Transmembrane</keyword>
<dbReference type="AlphaFoldDB" id="A0A0H5SKG1"/>
<evidence type="ECO:0000256" key="1">
    <source>
        <dbReference type="ARBA" id="ARBA00022448"/>
    </source>
</evidence>
<dbReference type="OrthoDB" id="9776359at2"/>
<sequence>MSGLYNVSAAPHTRSPITTKTIMQDVIIALIPACLFGIFNFGLRALIVILATVLTCAVTEYVYCRLMKKPVNPWDYSDVVTGLILALNLPVSIPIWMAVLGGVFAILIVKMLYGGLGQNVMNPALAARGFLMISFPTRMASFALEKISSPGLKDYLRDGALVLDGVSGATPLGQLKAGETVDLLKLFIGHVGGTIGETGTLFLLLGAAYLVYRKIISLRIPLSYILSFAVFALIFGGKGFDSNYLLGQILGGGLILGAFFMATDYVTSPATPKGQIIYGIFLGIMTGIFRIIGSGVEGVTYAILLGNLLVPMIDNLTRPVAFGRERAKNGK</sequence>
<dbReference type="RefSeq" id="WP_103203378.1">
    <property type="nucleotide sequence ID" value="NZ_CVTD020000024.1"/>
</dbReference>
<dbReference type="GO" id="GO:0022900">
    <property type="term" value="P:electron transport chain"/>
    <property type="evidence" value="ECO:0007669"/>
    <property type="project" value="UniProtKB-UniRule"/>
</dbReference>
<evidence type="ECO:0000256" key="5">
    <source>
        <dbReference type="ARBA" id="ARBA00022692"/>
    </source>
</evidence>
<comment type="subcellular location">
    <subcellularLocation>
        <location evidence="10">Cell membrane</location>
        <topology evidence="10">Multi-pass membrane protein</topology>
    </subcellularLocation>
</comment>
<dbReference type="Pfam" id="PF03116">
    <property type="entry name" value="NQR2_RnfD_RnfE"/>
    <property type="match status" value="1"/>
</dbReference>
<name>A0A0H5SKG1_HERHM</name>
<evidence type="ECO:0000256" key="7">
    <source>
        <dbReference type="ARBA" id="ARBA00022982"/>
    </source>
</evidence>
<dbReference type="PANTHER" id="PTHR30578:SF0">
    <property type="entry name" value="ION-TRANSLOCATING OXIDOREDUCTASE COMPLEX SUBUNIT D"/>
    <property type="match status" value="1"/>
</dbReference>
<dbReference type="InterPro" id="IPR004338">
    <property type="entry name" value="NqrB/RnfD"/>
</dbReference>
<feature type="transmembrane region" description="Helical" evidence="10">
    <location>
        <begin position="21"/>
        <end position="39"/>
    </location>
</feature>
<evidence type="ECO:0000313" key="12">
    <source>
        <dbReference type="Proteomes" id="UP000236497"/>
    </source>
</evidence>
<comment type="similarity">
    <text evidence="10">Belongs to the NqrB/RnfD family.</text>
</comment>
<feature type="transmembrane region" description="Helical" evidence="10">
    <location>
        <begin position="187"/>
        <end position="211"/>
    </location>
</feature>
<evidence type="ECO:0000256" key="6">
    <source>
        <dbReference type="ARBA" id="ARBA00022967"/>
    </source>
</evidence>
<dbReference type="Proteomes" id="UP000236497">
    <property type="component" value="Unassembled WGS sequence"/>
</dbReference>
<feature type="transmembrane region" description="Helical" evidence="10">
    <location>
        <begin position="95"/>
        <end position="113"/>
    </location>
</feature>